<evidence type="ECO:0000256" key="3">
    <source>
        <dbReference type="ARBA" id="ARBA00022801"/>
    </source>
</evidence>
<dbReference type="InterPro" id="IPR023827">
    <property type="entry name" value="Peptidase_S8_Asp-AS"/>
</dbReference>
<protein>
    <submittedName>
        <fullName evidence="10">S8 family serine peptidase</fullName>
    </submittedName>
</protein>
<evidence type="ECO:0000259" key="9">
    <source>
        <dbReference type="Pfam" id="PF14321"/>
    </source>
</evidence>
<dbReference type="Pfam" id="PF14321">
    <property type="entry name" value="DUF4382"/>
    <property type="match status" value="1"/>
</dbReference>
<feature type="active site" description="Charge relay system" evidence="5 6">
    <location>
        <position position="450"/>
    </location>
</feature>
<organism evidence="10 11">
    <name type="scientific">Leptospira levettii</name>
    <dbReference type="NCBI Taxonomy" id="2023178"/>
    <lineage>
        <taxon>Bacteria</taxon>
        <taxon>Pseudomonadati</taxon>
        <taxon>Spirochaetota</taxon>
        <taxon>Spirochaetia</taxon>
        <taxon>Leptospirales</taxon>
        <taxon>Leptospiraceae</taxon>
        <taxon>Leptospira</taxon>
    </lineage>
</organism>
<dbReference type="InterPro" id="IPR022398">
    <property type="entry name" value="Peptidase_S8_His-AS"/>
</dbReference>
<dbReference type="InterPro" id="IPR025491">
    <property type="entry name" value="DUF4382"/>
</dbReference>
<dbReference type="InterPro" id="IPR036852">
    <property type="entry name" value="Peptidase_S8/S53_dom_sf"/>
</dbReference>
<evidence type="ECO:0000256" key="7">
    <source>
        <dbReference type="RuleBase" id="RU003355"/>
    </source>
</evidence>
<dbReference type="InterPro" id="IPR023828">
    <property type="entry name" value="Peptidase_S8_Ser-AS"/>
</dbReference>
<dbReference type="PROSITE" id="PS51257">
    <property type="entry name" value="PROKAR_LIPOPROTEIN"/>
    <property type="match status" value="1"/>
</dbReference>
<reference evidence="10" key="1">
    <citation type="submission" date="2022-06" db="EMBL/GenBank/DDBJ databases">
        <title>Leptospira isolates from biofilms formed at urban environments.</title>
        <authorList>
            <person name="Ribeiro P.S."/>
            <person name="Sousa T."/>
            <person name="Carvalho N."/>
            <person name="Aburjaile F."/>
            <person name="Neves F."/>
            <person name="Oliveira D."/>
            <person name="Blanco L."/>
            <person name="Lima J."/>
            <person name="Costa F."/>
            <person name="Brenig B."/>
            <person name="Soares S."/>
            <person name="Ramos R."/>
            <person name="Goes-Neto A."/>
            <person name="Matiuzzi M."/>
            <person name="Azevedo V."/>
            <person name="Ristow P."/>
        </authorList>
    </citation>
    <scope>NUCLEOTIDE SEQUENCE</scope>
    <source>
        <strain evidence="10">VSF7</strain>
    </source>
</reference>
<dbReference type="PANTHER" id="PTHR43806:SF11">
    <property type="entry name" value="CEREVISIN-RELATED"/>
    <property type="match status" value="1"/>
</dbReference>
<name>A0AAW5V2F3_9LEPT</name>
<keyword evidence="3 6" id="KW-0378">Hydrolase</keyword>
<evidence type="ECO:0000313" key="11">
    <source>
        <dbReference type="Proteomes" id="UP001209694"/>
    </source>
</evidence>
<comment type="caution">
    <text evidence="10">The sequence shown here is derived from an EMBL/GenBank/DDBJ whole genome shotgun (WGS) entry which is preliminary data.</text>
</comment>
<feature type="active site" description="Charge relay system" evidence="5 6">
    <location>
        <position position="633"/>
    </location>
</feature>
<dbReference type="Proteomes" id="UP001209694">
    <property type="component" value="Unassembled WGS sequence"/>
</dbReference>
<dbReference type="Gene3D" id="3.40.50.200">
    <property type="entry name" value="Peptidase S8/S53 domain"/>
    <property type="match status" value="1"/>
</dbReference>
<dbReference type="Pfam" id="PF00082">
    <property type="entry name" value="Peptidase_S8"/>
    <property type="match status" value="1"/>
</dbReference>
<dbReference type="InterPro" id="IPR000209">
    <property type="entry name" value="Peptidase_S8/S53_dom"/>
</dbReference>
<feature type="domain" description="DUF4382" evidence="9">
    <location>
        <begin position="119"/>
        <end position="223"/>
    </location>
</feature>
<dbReference type="InterPro" id="IPR050131">
    <property type="entry name" value="Peptidase_S8_subtilisin-like"/>
</dbReference>
<dbReference type="PRINTS" id="PR00723">
    <property type="entry name" value="SUBTILISIN"/>
</dbReference>
<accession>A0AAW5V2F3</accession>
<evidence type="ECO:0000313" key="10">
    <source>
        <dbReference type="EMBL" id="MCW7515152.1"/>
    </source>
</evidence>
<evidence type="ECO:0000256" key="6">
    <source>
        <dbReference type="PROSITE-ProRule" id="PRU01240"/>
    </source>
</evidence>
<evidence type="ECO:0000256" key="5">
    <source>
        <dbReference type="PIRSR" id="PIRSR615500-1"/>
    </source>
</evidence>
<feature type="active site" description="Charge relay system" evidence="5 6">
    <location>
        <position position="396"/>
    </location>
</feature>
<dbReference type="SUPFAM" id="SSF52743">
    <property type="entry name" value="Subtilisin-like"/>
    <property type="match status" value="1"/>
</dbReference>
<dbReference type="PROSITE" id="PS00136">
    <property type="entry name" value="SUBTILASE_ASP"/>
    <property type="match status" value="1"/>
</dbReference>
<gene>
    <name evidence="10" type="ORF">ND810_08280</name>
</gene>
<dbReference type="PANTHER" id="PTHR43806">
    <property type="entry name" value="PEPTIDASE S8"/>
    <property type="match status" value="1"/>
</dbReference>
<dbReference type="GO" id="GO:0004252">
    <property type="term" value="F:serine-type endopeptidase activity"/>
    <property type="evidence" value="ECO:0007669"/>
    <property type="project" value="UniProtKB-UniRule"/>
</dbReference>
<dbReference type="EMBL" id="JAMQQD010000002">
    <property type="protein sequence ID" value="MCW7515152.1"/>
    <property type="molecule type" value="Genomic_DNA"/>
</dbReference>
<evidence type="ECO:0000256" key="2">
    <source>
        <dbReference type="ARBA" id="ARBA00022670"/>
    </source>
</evidence>
<comment type="similarity">
    <text evidence="1 6 7">Belongs to the peptidase S8 family.</text>
</comment>
<feature type="domain" description="Peptidase S8/S53" evidence="8">
    <location>
        <begin position="388"/>
        <end position="674"/>
    </location>
</feature>
<evidence type="ECO:0000259" key="8">
    <source>
        <dbReference type="Pfam" id="PF00082"/>
    </source>
</evidence>
<dbReference type="RefSeq" id="WP_265355394.1">
    <property type="nucleotide sequence ID" value="NZ_JAMQPS010000001.1"/>
</dbReference>
<sequence>MRPINHNRKFFLLISLIFTLAFILSCEKKQTNKGNLLTSLFYSPPPTNSLDPITDPIREGGEIQANIVVEKIKSGEYQINPGGPQEGKLGIQGSYTNLPSADVIYREGAPNIGKVIPNQIKIQIKKIIVTSEDGLELETNFNSTLIDIISFGKNAPGIASISNIPSGKYKSIKFVLDANHGNVWINEESFGFHLTNSTQIEMEGNFEVITGITTNLKLNFDLSLLQYNYSENSFTLPSEIVTITKTSFELPYTPGILILKLTKPIENIDSNKVGIQEIDAILEKYSLLSILPFVADDTNVDPETAKLIGLDRTYFLLFEAKVDLLQVNFALTNKPDIEWVTTNSKSEPDMVPDDPEANTGCFFCSKFQSAYLTAINAYNGWNITTGSSGVKIAVIDTGIDDTHPDLVGKIIQNRSFLPATCYHWGIFPYECVTHLEVSRPFYNGAQGWDHGTHVAGIIGATTNNNLGISGIAWSNPIISINVFYPVAGNKPSSSDRLVAYGILEAVNVGAKVINMSLGGEAYEYCQWACLVRVFTYSLSRDAVRYAEAKRVTMVASSGNDNRRIAIFPGTAEFSGSYPASYNEVISVGNLDSAFSYTRKYISSNYGKVDISAPGTSIFSTSTNGNYVFKTGTSMAAPMVSGLAALILSIDSNYHPKDILKSMCNQATPLTQTGNSLIDREYFGCGRINIAATLTALVPPPQRPNIVADCGAVDQIACPAGRWFLPWEFQFVASGGTPPYSWSYEGGGLPTNSWLDPNNGRLVGGATWWFGPGWTFMLRVTDSAGQSDIRSFYFASGL</sequence>
<keyword evidence="2 6" id="KW-0645">Protease</keyword>
<dbReference type="PROSITE" id="PS51892">
    <property type="entry name" value="SUBTILASE"/>
    <property type="match status" value="1"/>
</dbReference>
<evidence type="ECO:0000256" key="1">
    <source>
        <dbReference type="ARBA" id="ARBA00011073"/>
    </source>
</evidence>
<keyword evidence="4 6" id="KW-0720">Serine protease</keyword>
<proteinExistence type="inferred from homology"/>
<dbReference type="PROSITE" id="PS00138">
    <property type="entry name" value="SUBTILASE_SER"/>
    <property type="match status" value="1"/>
</dbReference>
<evidence type="ECO:0000256" key="4">
    <source>
        <dbReference type="ARBA" id="ARBA00022825"/>
    </source>
</evidence>
<dbReference type="InterPro" id="IPR015500">
    <property type="entry name" value="Peptidase_S8_subtilisin-rel"/>
</dbReference>
<dbReference type="AlphaFoldDB" id="A0AAW5V2F3"/>
<dbReference type="PROSITE" id="PS00137">
    <property type="entry name" value="SUBTILASE_HIS"/>
    <property type="match status" value="1"/>
</dbReference>
<dbReference type="GO" id="GO:0006508">
    <property type="term" value="P:proteolysis"/>
    <property type="evidence" value="ECO:0007669"/>
    <property type="project" value="UniProtKB-KW"/>
</dbReference>